<comment type="subcellular location">
    <subcellularLocation>
        <location evidence="1">Cell membrane</location>
        <topology evidence="1">Multi-pass membrane protein</topology>
    </subcellularLocation>
</comment>
<keyword evidence="3 6" id="KW-0812">Transmembrane</keyword>
<dbReference type="PANTHER" id="PTHR30086:SF20">
    <property type="entry name" value="ARGININE EXPORTER PROTEIN ARGO-RELATED"/>
    <property type="match status" value="1"/>
</dbReference>
<feature type="transmembrane region" description="Helical" evidence="6">
    <location>
        <begin position="150"/>
        <end position="173"/>
    </location>
</feature>
<dbReference type="GO" id="GO:0005886">
    <property type="term" value="C:plasma membrane"/>
    <property type="evidence" value="ECO:0007669"/>
    <property type="project" value="UniProtKB-SubCell"/>
</dbReference>
<dbReference type="PANTHER" id="PTHR30086">
    <property type="entry name" value="ARGININE EXPORTER PROTEIN ARGO"/>
    <property type="match status" value="1"/>
</dbReference>
<dbReference type="AlphaFoldDB" id="A0A9X1VV74"/>
<evidence type="ECO:0000313" key="7">
    <source>
        <dbReference type="EMBL" id="MCJ0763992.1"/>
    </source>
</evidence>
<keyword evidence="5 6" id="KW-0472">Membrane</keyword>
<name>A0A9X1VV74_9BURK</name>
<feature type="transmembrane region" description="Helical" evidence="6">
    <location>
        <begin position="82"/>
        <end position="105"/>
    </location>
</feature>
<dbReference type="PIRSF" id="PIRSF006324">
    <property type="entry name" value="LeuE"/>
    <property type="match status" value="1"/>
</dbReference>
<sequence length="208" mass="21824">MSIELWLAFVAASAVLLIIPGPTILTVISYSMAHGRRANIPLVAAVALGDSTALGVSLLGLGTLLAASAFWFTLVKWAGGLYLLYLGIKLLRAGMAPALMAAPAVPGSRWRLFANTYLVTALNPKGIVFFVAFLPQFINPHAALAPQLWGLAATFVTMATLNATLYAVFAGSARRLLASPRAQRGFHIAGGSLLSVAGVWALLARRPA</sequence>
<evidence type="ECO:0000256" key="4">
    <source>
        <dbReference type="ARBA" id="ARBA00022989"/>
    </source>
</evidence>
<keyword evidence="2" id="KW-1003">Cell membrane</keyword>
<keyword evidence="4 6" id="KW-1133">Transmembrane helix</keyword>
<protein>
    <submittedName>
        <fullName evidence="7">LysE family translocator</fullName>
    </submittedName>
</protein>
<reference evidence="7" key="1">
    <citation type="submission" date="2022-03" db="EMBL/GenBank/DDBJ databases">
        <authorList>
            <person name="Woo C.Y."/>
        </authorList>
    </citation>
    <scope>NUCLEOTIDE SEQUENCE</scope>
    <source>
        <strain evidence="7">CYS-02</strain>
    </source>
</reference>
<evidence type="ECO:0000256" key="2">
    <source>
        <dbReference type="ARBA" id="ARBA00022475"/>
    </source>
</evidence>
<keyword evidence="8" id="KW-1185">Reference proteome</keyword>
<proteinExistence type="predicted"/>
<dbReference type="EMBL" id="JALGBI010000001">
    <property type="protein sequence ID" value="MCJ0763992.1"/>
    <property type="molecule type" value="Genomic_DNA"/>
</dbReference>
<gene>
    <name evidence="7" type="ORF">MMF98_12320</name>
</gene>
<dbReference type="Proteomes" id="UP001139447">
    <property type="component" value="Unassembled WGS sequence"/>
</dbReference>
<feature type="transmembrane region" description="Helical" evidence="6">
    <location>
        <begin position="117"/>
        <end position="138"/>
    </location>
</feature>
<accession>A0A9X1VV74</accession>
<dbReference type="InterPro" id="IPR001123">
    <property type="entry name" value="LeuE-type"/>
</dbReference>
<dbReference type="RefSeq" id="WP_243306564.1">
    <property type="nucleotide sequence ID" value="NZ_JALGBI010000001.1"/>
</dbReference>
<evidence type="ECO:0000256" key="3">
    <source>
        <dbReference type="ARBA" id="ARBA00022692"/>
    </source>
</evidence>
<evidence type="ECO:0000256" key="5">
    <source>
        <dbReference type="ARBA" id="ARBA00023136"/>
    </source>
</evidence>
<evidence type="ECO:0000256" key="6">
    <source>
        <dbReference type="SAM" id="Phobius"/>
    </source>
</evidence>
<dbReference type="GO" id="GO:0015171">
    <property type="term" value="F:amino acid transmembrane transporter activity"/>
    <property type="evidence" value="ECO:0007669"/>
    <property type="project" value="TreeGrafter"/>
</dbReference>
<organism evidence="7 8">
    <name type="scientific">Variovorax terrae</name>
    <dbReference type="NCBI Taxonomy" id="2923278"/>
    <lineage>
        <taxon>Bacteria</taxon>
        <taxon>Pseudomonadati</taxon>
        <taxon>Pseudomonadota</taxon>
        <taxon>Betaproteobacteria</taxon>
        <taxon>Burkholderiales</taxon>
        <taxon>Comamonadaceae</taxon>
        <taxon>Variovorax</taxon>
    </lineage>
</organism>
<dbReference type="Pfam" id="PF01810">
    <property type="entry name" value="LysE"/>
    <property type="match status" value="1"/>
</dbReference>
<feature type="transmembrane region" description="Helical" evidence="6">
    <location>
        <begin position="185"/>
        <end position="203"/>
    </location>
</feature>
<comment type="caution">
    <text evidence="7">The sequence shown here is derived from an EMBL/GenBank/DDBJ whole genome shotgun (WGS) entry which is preliminary data.</text>
</comment>
<evidence type="ECO:0000313" key="8">
    <source>
        <dbReference type="Proteomes" id="UP001139447"/>
    </source>
</evidence>
<feature type="transmembrane region" description="Helical" evidence="6">
    <location>
        <begin position="42"/>
        <end position="70"/>
    </location>
</feature>
<evidence type="ECO:0000256" key="1">
    <source>
        <dbReference type="ARBA" id="ARBA00004651"/>
    </source>
</evidence>
<feature type="transmembrane region" description="Helical" evidence="6">
    <location>
        <begin position="6"/>
        <end position="30"/>
    </location>
</feature>